<reference evidence="2" key="1">
    <citation type="submission" date="2013-07" db="EMBL/GenBank/DDBJ databases">
        <title>The genome of an arbuscular mycorrhizal fungus provides insights into the evolution of the oldest plant symbiosis.</title>
        <authorList>
            <consortium name="DOE Joint Genome Institute"/>
            <person name="Tisserant E."/>
            <person name="Malbreil M."/>
            <person name="Kuo A."/>
            <person name="Kohler A."/>
            <person name="Symeonidi A."/>
            <person name="Balestrini R."/>
            <person name="Charron P."/>
            <person name="Duensing N."/>
            <person name="Frei-dit-Frey N."/>
            <person name="Gianinazzi-Pearson V."/>
            <person name="Gilbert B."/>
            <person name="Handa Y."/>
            <person name="Hijri M."/>
            <person name="Kaul R."/>
            <person name="Kawaguchi M."/>
            <person name="Krajinski F."/>
            <person name="Lammers P."/>
            <person name="Lapierre D."/>
            <person name="Masclaux F.G."/>
            <person name="Murat C."/>
            <person name="Morin E."/>
            <person name="Ndikumana S."/>
            <person name="Pagni M."/>
            <person name="Petitpierre D."/>
            <person name="Requena N."/>
            <person name="Rosikiewicz P."/>
            <person name="Riley R."/>
            <person name="Saito K."/>
            <person name="San Clemente H."/>
            <person name="Shapiro H."/>
            <person name="van Tuinen D."/>
            <person name="Becard G."/>
            <person name="Bonfante P."/>
            <person name="Paszkowski U."/>
            <person name="Shachar-Hill Y."/>
            <person name="Young J.P."/>
            <person name="Sanders I.R."/>
            <person name="Henrissat B."/>
            <person name="Rensing S.A."/>
            <person name="Grigoriev I.V."/>
            <person name="Corradi N."/>
            <person name="Roux C."/>
            <person name="Martin F."/>
        </authorList>
    </citation>
    <scope>NUCLEOTIDE SEQUENCE</scope>
    <source>
        <strain evidence="2">DAOM 197198</strain>
    </source>
</reference>
<name>U9U258_RHIID</name>
<dbReference type="EMBL" id="KI282898">
    <property type="protein sequence ID" value="ESA14440.1"/>
    <property type="molecule type" value="Genomic_DNA"/>
</dbReference>
<proteinExistence type="predicted"/>
<feature type="region of interest" description="Disordered" evidence="1">
    <location>
        <begin position="1"/>
        <end position="30"/>
    </location>
</feature>
<sequence>MSFENFKSNPPTATTREQMSDNEIHHDNPRSQKIALKKMLNFKTLRKIKLRGSVQKSTEAPSWETTLEKAIKAIVSIKANHNYF</sequence>
<evidence type="ECO:0000256" key="1">
    <source>
        <dbReference type="SAM" id="MobiDB-lite"/>
    </source>
</evidence>
<organism evidence="2">
    <name type="scientific">Rhizophagus irregularis (strain DAOM 181602 / DAOM 197198 / MUCL 43194)</name>
    <name type="common">Arbuscular mycorrhizal fungus</name>
    <name type="synonym">Glomus intraradices</name>
    <dbReference type="NCBI Taxonomy" id="747089"/>
    <lineage>
        <taxon>Eukaryota</taxon>
        <taxon>Fungi</taxon>
        <taxon>Fungi incertae sedis</taxon>
        <taxon>Mucoromycota</taxon>
        <taxon>Glomeromycotina</taxon>
        <taxon>Glomeromycetes</taxon>
        <taxon>Glomerales</taxon>
        <taxon>Glomeraceae</taxon>
        <taxon>Rhizophagus</taxon>
    </lineage>
</organism>
<accession>U9U258</accession>
<protein>
    <submittedName>
        <fullName evidence="2">Uncharacterized protein</fullName>
    </submittedName>
</protein>
<evidence type="ECO:0000313" key="2">
    <source>
        <dbReference type="EMBL" id="ESA14440.1"/>
    </source>
</evidence>
<feature type="compositionally biased region" description="Basic and acidic residues" evidence="1">
    <location>
        <begin position="18"/>
        <end position="30"/>
    </location>
</feature>
<feature type="compositionally biased region" description="Polar residues" evidence="1">
    <location>
        <begin position="1"/>
        <end position="17"/>
    </location>
</feature>
<gene>
    <name evidence="2" type="ORF">GLOINDRAFT_2726</name>
</gene>
<dbReference type="AlphaFoldDB" id="U9U258"/>
<dbReference type="HOGENOM" id="CLU_2528599_0_0_1"/>